<keyword evidence="3" id="KW-0813">Transport</keyword>
<dbReference type="Gene3D" id="1.20.1250.20">
    <property type="entry name" value="MFS general substrate transporter like domains"/>
    <property type="match status" value="1"/>
</dbReference>
<keyword evidence="6 8" id="KW-0472">Membrane</keyword>
<feature type="compositionally biased region" description="Basic and acidic residues" evidence="7">
    <location>
        <begin position="7"/>
        <end position="32"/>
    </location>
</feature>
<feature type="region of interest" description="Disordered" evidence="7">
    <location>
        <begin position="1"/>
        <end position="37"/>
    </location>
</feature>
<dbReference type="PANTHER" id="PTHR23511:SF4">
    <property type="entry name" value="MAJOR FACILITATOR SUPERFAMILY (MFS) PROFILE DOMAIN-CONTAINING PROTEIN"/>
    <property type="match status" value="1"/>
</dbReference>
<evidence type="ECO:0000313" key="11">
    <source>
        <dbReference type="Proteomes" id="UP000039046"/>
    </source>
</evidence>
<dbReference type="EMBL" id="CDHN01000007">
    <property type="protein sequence ID" value="CEJ94471.1"/>
    <property type="molecule type" value="Genomic_DNA"/>
</dbReference>
<evidence type="ECO:0000256" key="8">
    <source>
        <dbReference type="SAM" id="Phobius"/>
    </source>
</evidence>
<feature type="transmembrane region" description="Helical" evidence="8">
    <location>
        <begin position="411"/>
        <end position="431"/>
    </location>
</feature>
<feature type="transmembrane region" description="Helical" evidence="8">
    <location>
        <begin position="242"/>
        <end position="265"/>
    </location>
</feature>
<name>A0A0A1TBL8_9HYPO</name>
<evidence type="ECO:0000256" key="6">
    <source>
        <dbReference type="ARBA" id="ARBA00023136"/>
    </source>
</evidence>
<accession>A0A0A1TBL8</accession>
<evidence type="ECO:0000256" key="5">
    <source>
        <dbReference type="ARBA" id="ARBA00022989"/>
    </source>
</evidence>
<dbReference type="SUPFAM" id="SSF103473">
    <property type="entry name" value="MFS general substrate transporter"/>
    <property type="match status" value="1"/>
</dbReference>
<reference evidence="10 11" key="1">
    <citation type="journal article" date="2015" name="Genome Announc.">
        <title>Draft Genome Sequence and Gene Annotation of the Entomopathogenic Fungus Verticillium hemipterigenum.</title>
        <authorList>
            <person name="Horn F."/>
            <person name="Habel A."/>
            <person name="Scharf D.H."/>
            <person name="Dworschak J."/>
            <person name="Brakhage A.A."/>
            <person name="Guthke R."/>
            <person name="Hertweck C."/>
            <person name="Linde J."/>
        </authorList>
    </citation>
    <scope>NUCLEOTIDE SEQUENCE [LARGE SCALE GENOMIC DNA]</scope>
</reference>
<dbReference type="Proteomes" id="UP000039046">
    <property type="component" value="Unassembled WGS sequence"/>
</dbReference>
<proteinExistence type="inferred from homology"/>
<dbReference type="PANTHER" id="PTHR23511">
    <property type="entry name" value="SYNAPTIC VESICLE GLYCOPROTEIN 2"/>
    <property type="match status" value="1"/>
</dbReference>
<evidence type="ECO:0000256" key="1">
    <source>
        <dbReference type="ARBA" id="ARBA00004141"/>
    </source>
</evidence>
<gene>
    <name evidence="10" type="ORF">VHEMI09998</name>
</gene>
<feature type="transmembrane region" description="Helical" evidence="8">
    <location>
        <begin position="202"/>
        <end position="222"/>
    </location>
</feature>
<dbReference type="InterPro" id="IPR011701">
    <property type="entry name" value="MFS"/>
</dbReference>
<feature type="transmembrane region" description="Helical" evidence="8">
    <location>
        <begin position="139"/>
        <end position="162"/>
    </location>
</feature>
<sequence length="527" mass="57582">MDPPQYAKDESKLADKKTAFDSDPAHDLESPDHASISSGQDVLAMQDIDPALNMKMHLVNNAIDEIGWTPYHMKLFFLNGFGYAVDSLILLVQSVVAAPAFREFGKVGYGNALTIAVYVGMLTGAIFWGSSADIIGRKFAFNVSLFICSVACIIGGAMPSWAGLGTMVAILAFGGGGNLVLDTTVFLEYLPGDKQWVLSLMAAWWGLGQAITGFIAWGFLVPDKWNCSTADDAPPCTKDANWGWRYVMFTSGALVFVMSCLRITVVRLKETPKYHLTVGDDAKVVQTLHEIAEKYNRPCSLTLNQLEACGTVRTAHKANKVSGILLHVRGLFSSRKLAFSTLLIWLSWMIVGLAYPLFYVFLPTYIQARTDELKYSTFESWRNYAATNLSGIPGPIIAGFMCNWKVLGRKYTMAIGAFITMAFFFASTEVRTKSQDIAFNCVIACCLNIYYGTLYAYTPEVLPSAHRGTGNGISVALNRVMGIVSAIVNTYAAKTTSAPLYICAALLGVAGIVSIIFPYEPYGRRSS</sequence>
<evidence type="ECO:0000256" key="2">
    <source>
        <dbReference type="ARBA" id="ARBA00008335"/>
    </source>
</evidence>
<dbReference type="AlphaFoldDB" id="A0A0A1TBL8"/>
<evidence type="ECO:0000256" key="3">
    <source>
        <dbReference type="ARBA" id="ARBA00022448"/>
    </source>
</evidence>
<feature type="domain" description="Major facilitator superfamily (MFS) profile" evidence="9">
    <location>
        <begin position="72"/>
        <end position="522"/>
    </location>
</feature>
<dbReference type="CDD" id="cd17316">
    <property type="entry name" value="MFS_SV2_like"/>
    <property type="match status" value="1"/>
</dbReference>
<dbReference type="HOGENOM" id="CLU_001265_52_4_1"/>
<keyword evidence="5 8" id="KW-1133">Transmembrane helix</keyword>
<dbReference type="GO" id="GO:0016020">
    <property type="term" value="C:membrane"/>
    <property type="evidence" value="ECO:0007669"/>
    <property type="project" value="UniProtKB-SubCell"/>
</dbReference>
<dbReference type="FunFam" id="1.20.1250.20:FF:000171">
    <property type="entry name" value="MFS general substrate transporter"/>
    <property type="match status" value="1"/>
</dbReference>
<dbReference type="OrthoDB" id="3936150at2759"/>
<feature type="transmembrane region" description="Helical" evidence="8">
    <location>
        <begin position="498"/>
        <end position="519"/>
    </location>
</feature>
<feature type="transmembrane region" description="Helical" evidence="8">
    <location>
        <begin position="337"/>
        <end position="361"/>
    </location>
</feature>
<dbReference type="GO" id="GO:0022857">
    <property type="term" value="F:transmembrane transporter activity"/>
    <property type="evidence" value="ECO:0007669"/>
    <property type="project" value="InterPro"/>
</dbReference>
<feature type="transmembrane region" description="Helical" evidence="8">
    <location>
        <begin position="168"/>
        <end position="190"/>
    </location>
</feature>
<organism evidence="10 11">
    <name type="scientific">[Torrubiella] hemipterigena</name>
    <dbReference type="NCBI Taxonomy" id="1531966"/>
    <lineage>
        <taxon>Eukaryota</taxon>
        <taxon>Fungi</taxon>
        <taxon>Dikarya</taxon>
        <taxon>Ascomycota</taxon>
        <taxon>Pezizomycotina</taxon>
        <taxon>Sordariomycetes</taxon>
        <taxon>Hypocreomycetidae</taxon>
        <taxon>Hypocreales</taxon>
        <taxon>Clavicipitaceae</taxon>
        <taxon>Clavicipitaceae incertae sedis</taxon>
        <taxon>'Torrubiella' clade</taxon>
    </lineage>
</organism>
<feature type="transmembrane region" description="Helical" evidence="8">
    <location>
        <begin position="81"/>
        <end position="101"/>
    </location>
</feature>
<feature type="transmembrane region" description="Helical" evidence="8">
    <location>
        <begin position="107"/>
        <end position="127"/>
    </location>
</feature>
<evidence type="ECO:0000313" key="10">
    <source>
        <dbReference type="EMBL" id="CEJ94471.1"/>
    </source>
</evidence>
<keyword evidence="4 8" id="KW-0812">Transmembrane</keyword>
<dbReference type="Pfam" id="PF07690">
    <property type="entry name" value="MFS_1"/>
    <property type="match status" value="1"/>
</dbReference>
<dbReference type="InterPro" id="IPR020846">
    <property type="entry name" value="MFS_dom"/>
</dbReference>
<comment type="similarity">
    <text evidence="2">Belongs to the major facilitator superfamily.</text>
</comment>
<evidence type="ECO:0000256" key="7">
    <source>
        <dbReference type="SAM" id="MobiDB-lite"/>
    </source>
</evidence>
<evidence type="ECO:0000259" key="9">
    <source>
        <dbReference type="PROSITE" id="PS50850"/>
    </source>
</evidence>
<dbReference type="InterPro" id="IPR036259">
    <property type="entry name" value="MFS_trans_sf"/>
</dbReference>
<comment type="subcellular location">
    <subcellularLocation>
        <location evidence="1">Membrane</location>
        <topology evidence="1">Multi-pass membrane protein</topology>
    </subcellularLocation>
</comment>
<protein>
    <recommendedName>
        <fullName evidence="9">Major facilitator superfamily (MFS) profile domain-containing protein</fullName>
    </recommendedName>
</protein>
<evidence type="ECO:0000256" key="4">
    <source>
        <dbReference type="ARBA" id="ARBA00022692"/>
    </source>
</evidence>
<feature type="transmembrane region" description="Helical" evidence="8">
    <location>
        <begin position="437"/>
        <end position="457"/>
    </location>
</feature>
<dbReference type="PROSITE" id="PS50850">
    <property type="entry name" value="MFS"/>
    <property type="match status" value="1"/>
</dbReference>
<keyword evidence="11" id="KW-1185">Reference proteome</keyword>